<dbReference type="GO" id="GO:0070941">
    <property type="term" value="P:eisosome assembly"/>
    <property type="evidence" value="ECO:0007669"/>
    <property type="project" value="TreeGrafter"/>
</dbReference>
<feature type="region of interest" description="Disordered" evidence="1">
    <location>
        <begin position="490"/>
        <end position="562"/>
    </location>
</feature>
<dbReference type="EMBL" id="CALLCH030000001">
    <property type="protein sequence ID" value="CAI4210465.1"/>
    <property type="molecule type" value="Genomic_DNA"/>
</dbReference>
<reference evidence="2" key="1">
    <citation type="submission" date="2022-11" db="EMBL/GenBank/DDBJ databases">
        <authorList>
            <person name="Scott C."/>
            <person name="Bruce N."/>
        </authorList>
    </citation>
    <scope>NUCLEOTIDE SEQUENCE</scope>
</reference>
<feature type="region of interest" description="Disordered" evidence="1">
    <location>
        <begin position="441"/>
        <end position="474"/>
    </location>
</feature>
<keyword evidence="3" id="KW-1185">Reference proteome</keyword>
<feature type="compositionally biased region" description="Basic and acidic residues" evidence="1">
    <location>
        <begin position="31"/>
        <end position="47"/>
    </location>
</feature>
<feature type="compositionally biased region" description="Polar residues" evidence="1">
    <location>
        <begin position="123"/>
        <end position="132"/>
    </location>
</feature>
<feature type="compositionally biased region" description="Polar residues" evidence="1">
    <location>
        <begin position="292"/>
        <end position="303"/>
    </location>
</feature>
<dbReference type="Pfam" id="PF12757">
    <property type="entry name" value="Eisosome1"/>
    <property type="match status" value="1"/>
</dbReference>
<gene>
    <name evidence="2" type="ORF">PPNO1_LOCUS268</name>
</gene>
<name>A0A9P1GTU9_9PEZI</name>
<accession>A0A9P1GTU9</accession>
<proteinExistence type="predicted"/>
<sequence>MQFAITPTRHQQRRYGVRPNRTAKVILLATDPKDSQRRAKSVRERKAPPKVTTAAHRHSFSQDNWGSSAACIAYKSQPSPSKKDTHVPPPHHGRSSLAAAQEATASRPRSLSSPLVKQRSHGLANSGSTQRWSFAPELSPSAEYGSVPTTLLDRSMYTSHPPVGIEVEERRRADELHSSAVALARQVFLKQQKLTEQHMREMEEDDDDDMTSGGEPAHSEPVNLHEAAYKLAQERLAKLEQEFQKNREFRERYNPNQSPTPPRRRTHKAFRLRNRSSSDSDLQSRRQDRTSNPTTIFPSLQTKVDQDQRRRDREAVLAAARRNVQSQLHDIDESIYDRTGMVPPSKLSEWKAKAESLAQIKVASEMPPLGKRDVGGGMFVTQEEIDAVAARNVQPLLQEINERAEKEQERQRLLKEEQALKEIEIEKKKAHDREVKEIYRKLKEGQKQKDKERKQILKEEKRERRNGTTTWRKEDEDVALHGAIVTLEDRNLAGSVNDGDGGPHPGEAMNNTQGNEAAVTSGQSHTLPPVVDAITTPPRSITPVEGEVSPAMPGSPPSLRAK</sequence>
<feature type="region of interest" description="Disordered" evidence="1">
    <location>
        <begin position="1"/>
        <end position="62"/>
    </location>
</feature>
<comment type="caution">
    <text evidence="2">The sequence shown here is derived from an EMBL/GenBank/DDBJ whole genome shotgun (WGS) entry which is preliminary data.</text>
</comment>
<feature type="region of interest" description="Disordered" evidence="1">
    <location>
        <begin position="75"/>
        <end position="134"/>
    </location>
</feature>
<feature type="region of interest" description="Disordered" evidence="1">
    <location>
        <begin position="200"/>
        <end position="220"/>
    </location>
</feature>
<feature type="compositionally biased region" description="Basic and acidic residues" evidence="1">
    <location>
        <begin position="276"/>
        <end position="289"/>
    </location>
</feature>
<feature type="compositionally biased region" description="Polar residues" evidence="1">
    <location>
        <begin position="509"/>
        <end position="526"/>
    </location>
</feature>
<evidence type="ECO:0000313" key="2">
    <source>
        <dbReference type="EMBL" id="CAI4210465.1"/>
    </source>
</evidence>
<dbReference type="Proteomes" id="UP000838763">
    <property type="component" value="Unassembled WGS sequence"/>
</dbReference>
<dbReference type="AlphaFoldDB" id="A0A9P1GTU9"/>
<dbReference type="PANTHER" id="PTHR28298:SF1">
    <property type="entry name" value="EISOSOME PROTEIN 1"/>
    <property type="match status" value="1"/>
</dbReference>
<evidence type="ECO:0000313" key="3">
    <source>
        <dbReference type="Proteomes" id="UP000838763"/>
    </source>
</evidence>
<evidence type="ECO:0000256" key="1">
    <source>
        <dbReference type="SAM" id="MobiDB-lite"/>
    </source>
</evidence>
<dbReference type="OrthoDB" id="4070583at2759"/>
<protein>
    <submittedName>
        <fullName evidence="2">Uncharacterized protein</fullName>
    </submittedName>
</protein>
<feature type="compositionally biased region" description="Basic residues" evidence="1">
    <location>
        <begin position="262"/>
        <end position="274"/>
    </location>
</feature>
<dbReference type="PANTHER" id="PTHR28298">
    <property type="entry name" value="EISOSOME PROTEIN 1"/>
    <property type="match status" value="1"/>
</dbReference>
<feature type="region of interest" description="Disordered" evidence="1">
    <location>
        <begin position="245"/>
        <end position="311"/>
    </location>
</feature>
<organism evidence="2 3">
    <name type="scientific">Parascedosporium putredinis</name>
    <dbReference type="NCBI Taxonomy" id="1442378"/>
    <lineage>
        <taxon>Eukaryota</taxon>
        <taxon>Fungi</taxon>
        <taxon>Dikarya</taxon>
        <taxon>Ascomycota</taxon>
        <taxon>Pezizomycotina</taxon>
        <taxon>Sordariomycetes</taxon>
        <taxon>Hypocreomycetidae</taxon>
        <taxon>Microascales</taxon>
        <taxon>Microascaceae</taxon>
        <taxon>Parascedosporium</taxon>
    </lineage>
</organism>
<feature type="compositionally biased region" description="Polar residues" evidence="1">
    <location>
        <begin position="103"/>
        <end position="115"/>
    </location>
</feature>
<dbReference type="InterPro" id="IPR024527">
    <property type="entry name" value="Eisosome1"/>
</dbReference>